<dbReference type="FunFam" id="3.20.20.140:FF:000019">
    <property type="entry name" value="Cytosine deaminase"/>
    <property type="match status" value="1"/>
</dbReference>
<feature type="domain" description="Amidohydrolase 3" evidence="3">
    <location>
        <begin position="39"/>
        <end position="399"/>
    </location>
</feature>
<keyword evidence="1" id="KW-0479">Metal-binding</keyword>
<dbReference type="PROSITE" id="PS01137">
    <property type="entry name" value="TATD_1"/>
    <property type="match status" value="1"/>
</dbReference>
<dbReference type="InterPro" id="IPR052349">
    <property type="entry name" value="Metallo-hydrolase_Enzymes"/>
</dbReference>
<evidence type="ECO:0000313" key="4">
    <source>
        <dbReference type="EMBL" id="KRN81978.1"/>
    </source>
</evidence>
<dbReference type="RefSeq" id="WP_057806967.1">
    <property type="nucleotide sequence ID" value="NZ_BJYP01000034.1"/>
</dbReference>
<dbReference type="Proteomes" id="UP000182818">
    <property type="component" value="Unassembled WGS sequence"/>
</dbReference>
<evidence type="ECO:0000313" key="6">
    <source>
        <dbReference type="Proteomes" id="UP000051749"/>
    </source>
</evidence>
<dbReference type="GO" id="GO:0035888">
    <property type="term" value="F:isoguanine deaminase activity"/>
    <property type="evidence" value="ECO:0007669"/>
    <property type="project" value="TreeGrafter"/>
</dbReference>
<dbReference type="NCBIfam" id="NF005748">
    <property type="entry name" value="PRK07572.1"/>
    <property type="match status" value="1"/>
</dbReference>
<dbReference type="GeneID" id="76043953"/>
<dbReference type="AlphaFoldDB" id="A0A0R2K5V8"/>
<comment type="caution">
    <text evidence="4">The sequence shown here is derived from an EMBL/GenBank/DDBJ whole genome shotgun (WGS) entry which is preliminary data.</text>
</comment>
<dbReference type="PATRIC" id="fig|319653.3.peg.598"/>
<dbReference type="GO" id="GO:0006209">
    <property type="term" value="P:cytosine catabolic process"/>
    <property type="evidence" value="ECO:0007669"/>
    <property type="project" value="TreeGrafter"/>
</dbReference>
<dbReference type="NCBIfam" id="NF006685">
    <property type="entry name" value="PRK09230.1"/>
    <property type="match status" value="1"/>
</dbReference>
<reference evidence="4 6" key="1">
    <citation type="journal article" date="2015" name="Genome Announc.">
        <title>Expanding the biotechnology potential of lactobacilli through comparative genomics of 213 strains and associated genera.</title>
        <authorList>
            <person name="Sun Z."/>
            <person name="Harris H.M."/>
            <person name="McCann A."/>
            <person name="Guo C."/>
            <person name="Argimon S."/>
            <person name="Zhang W."/>
            <person name="Yang X."/>
            <person name="Jeffery I.B."/>
            <person name="Cooney J.C."/>
            <person name="Kagawa T.F."/>
            <person name="Liu W."/>
            <person name="Song Y."/>
            <person name="Salvetti E."/>
            <person name="Wrobel A."/>
            <person name="Rasinkangas P."/>
            <person name="Parkhill J."/>
            <person name="Rea M.C."/>
            <person name="O'Sullivan O."/>
            <person name="Ritari J."/>
            <person name="Douillard F.P."/>
            <person name="Paul Ross R."/>
            <person name="Yang R."/>
            <person name="Briner A.E."/>
            <person name="Felis G.E."/>
            <person name="de Vos W.M."/>
            <person name="Barrangou R."/>
            <person name="Klaenhammer T.R."/>
            <person name="Caufield P.W."/>
            <person name="Cui Y."/>
            <person name="Zhang H."/>
            <person name="O'Toole P.W."/>
        </authorList>
    </citation>
    <scope>NUCLEOTIDE SEQUENCE [LARGE SCALE GENOMIC DNA]</scope>
    <source>
        <strain evidence="4 6">DSM 22301</strain>
    </source>
</reference>
<sequence>MLIKNVYIENNDQKQDVRIEDGKFTEIGKQLTAHENEKLIEANGKLLLPPFIDSHVHLDATLTAGDPEWNQTGTLFDGIRIWSERKKTLTKEDVKTRAKATIGKQVENGIQVVRSHVDTTDPTMTALEALLEVKEEMKDIVEVQLVAFPQEGVLSYPHGKELLETAVKEGADVIGGIPHYEFTRDYGVQSLHYIAELAQKYDRLIDVHCDEIDDPNSRNLEVLATLAYETGLADRVTASHTTAMGSYNNAYCYKLFRLLKLAKINMVSNPLVNIHLGGRFDTYPKRRGITRVKELTEAGINVSFGEDDVKDPWYPMGNGNMMDPVHMGIHAEQLMGYQSIQDSYNFVTNNAAKTLHITDHYGIEVGKPANFIILNNNNFYNALNERSEVLYSVRQGKVLVETKPKEVKLNF</sequence>
<dbReference type="Proteomes" id="UP000051749">
    <property type="component" value="Unassembled WGS sequence"/>
</dbReference>
<organism evidence="4 6">
    <name type="scientific">Pediococcus ethanolidurans</name>
    <dbReference type="NCBI Taxonomy" id="319653"/>
    <lineage>
        <taxon>Bacteria</taxon>
        <taxon>Bacillati</taxon>
        <taxon>Bacillota</taxon>
        <taxon>Bacilli</taxon>
        <taxon>Lactobacillales</taxon>
        <taxon>Lactobacillaceae</taxon>
        <taxon>Pediococcus</taxon>
    </lineage>
</organism>
<evidence type="ECO:0000259" key="3">
    <source>
        <dbReference type="Pfam" id="PF07969"/>
    </source>
</evidence>
<dbReference type="SUPFAM" id="SSF51556">
    <property type="entry name" value="Metallo-dependent hydrolases"/>
    <property type="match status" value="1"/>
</dbReference>
<dbReference type="InterPro" id="IPR018228">
    <property type="entry name" value="DNase_TatD-rel_CS"/>
</dbReference>
<evidence type="ECO:0000256" key="2">
    <source>
        <dbReference type="ARBA" id="ARBA00022801"/>
    </source>
</evidence>
<evidence type="ECO:0000313" key="5">
    <source>
        <dbReference type="EMBL" id="SER77495.1"/>
    </source>
</evidence>
<accession>A0A0R2K5V8</accession>
<name>A0A0R2K5V8_9LACO</name>
<keyword evidence="2" id="KW-0378">Hydrolase</keyword>
<reference evidence="5 7" key="2">
    <citation type="submission" date="2016-10" db="EMBL/GenBank/DDBJ databases">
        <authorList>
            <person name="Varghese N."/>
            <person name="Submissions S."/>
        </authorList>
    </citation>
    <scope>NUCLEOTIDE SEQUENCE [LARGE SCALE GENOMIC DNA]</scope>
    <source>
        <strain evidence="5 7">CGMCC 1.3889</strain>
    </source>
</reference>
<dbReference type="STRING" id="319653.SAMN04487973_11644"/>
<dbReference type="Gene3D" id="3.20.20.140">
    <property type="entry name" value="Metal-dependent hydrolases"/>
    <property type="match status" value="1"/>
</dbReference>
<dbReference type="InterPro" id="IPR011059">
    <property type="entry name" value="Metal-dep_hydrolase_composite"/>
</dbReference>
<dbReference type="InterPro" id="IPR013108">
    <property type="entry name" value="Amidohydro_3"/>
</dbReference>
<evidence type="ECO:0000313" key="7">
    <source>
        <dbReference type="Proteomes" id="UP000182818"/>
    </source>
</evidence>
<protein>
    <submittedName>
        <fullName evidence="4">Cytosine deaminase</fullName>
    </submittedName>
</protein>
<dbReference type="Pfam" id="PF07969">
    <property type="entry name" value="Amidohydro_3"/>
    <property type="match status" value="1"/>
</dbReference>
<dbReference type="Gene3D" id="2.30.40.10">
    <property type="entry name" value="Urease, subunit C, domain 1"/>
    <property type="match status" value="1"/>
</dbReference>
<dbReference type="EMBL" id="FOGK01000016">
    <property type="protein sequence ID" value="SER77495.1"/>
    <property type="molecule type" value="Genomic_DNA"/>
</dbReference>
<keyword evidence="7" id="KW-1185">Reference proteome</keyword>
<dbReference type="PANTHER" id="PTHR32027:SF0">
    <property type="entry name" value="CYTOSINE DEAMINASE"/>
    <property type="match status" value="1"/>
</dbReference>
<proteinExistence type="predicted"/>
<dbReference type="SUPFAM" id="SSF51338">
    <property type="entry name" value="Composite domain of metallo-dependent hydrolases"/>
    <property type="match status" value="1"/>
</dbReference>
<dbReference type="GO" id="GO:0004131">
    <property type="term" value="F:cytosine deaminase activity"/>
    <property type="evidence" value="ECO:0007669"/>
    <property type="project" value="TreeGrafter"/>
</dbReference>
<dbReference type="InterPro" id="IPR032466">
    <property type="entry name" value="Metal_Hydrolase"/>
</dbReference>
<gene>
    <name evidence="4" type="ORF">IV87_GL000588</name>
    <name evidence="5" type="ORF">SAMN04487973_11644</name>
</gene>
<dbReference type="GO" id="GO:0046872">
    <property type="term" value="F:metal ion binding"/>
    <property type="evidence" value="ECO:0007669"/>
    <property type="project" value="UniProtKB-KW"/>
</dbReference>
<dbReference type="OrthoDB" id="9815027at2"/>
<dbReference type="CDD" id="cd01293">
    <property type="entry name" value="Bact_CD"/>
    <property type="match status" value="1"/>
</dbReference>
<dbReference type="PANTHER" id="PTHR32027">
    <property type="entry name" value="CYTOSINE DEAMINASE"/>
    <property type="match status" value="1"/>
</dbReference>
<evidence type="ECO:0000256" key="1">
    <source>
        <dbReference type="ARBA" id="ARBA00022723"/>
    </source>
</evidence>
<dbReference type="EMBL" id="JQBY01000016">
    <property type="protein sequence ID" value="KRN81978.1"/>
    <property type="molecule type" value="Genomic_DNA"/>
</dbReference>